<reference evidence="2" key="1">
    <citation type="submission" date="2021-01" db="EMBL/GenBank/DDBJ databases">
        <authorList>
            <consortium name="Genoscope - CEA"/>
            <person name="William W."/>
        </authorList>
    </citation>
    <scope>NUCLEOTIDE SEQUENCE</scope>
</reference>
<proteinExistence type="predicted"/>
<feature type="repeat" description="WD" evidence="1">
    <location>
        <begin position="91"/>
        <end position="123"/>
    </location>
</feature>
<organism evidence="2 3">
    <name type="scientific">Paramecium pentaurelia</name>
    <dbReference type="NCBI Taxonomy" id="43138"/>
    <lineage>
        <taxon>Eukaryota</taxon>
        <taxon>Sar</taxon>
        <taxon>Alveolata</taxon>
        <taxon>Ciliophora</taxon>
        <taxon>Intramacronucleata</taxon>
        <taxon>Oligohymenophorea</taxon>
        <taxon>Peniculida</taxon>
        <taxon>Parameciidae</taxon>
        <taxon>Paramecium</taxon>
    </lineage>
</organism>
<evidence type="ECO:0000313" key="2">
    <source>
        <dbReference type="EMBL" id="CAD8192523.1"/>
    </source>
</evidence>
<keyword evidence="3" id="KW-1185">Reference proteome</keyword>
<protein>
    <recommendedName>
        <fullName evidence="4">WD40-repeat-containing domain</fullName>
    </recommendedName>
</protein>
<dbReference type="Pfam" id="PF00400">
    <property type="entry name" value="WD40"/>
    <property type="match status" value="2"/>
</dbReference>
<dbReference type="PROSITE" id="PS50294">
    <property type="entry name" value="WD_REPEATS_REGION"/>
    <property type="match status" value="2"/>
</dbReference>
<gene>
    <name evidence="2" type="ORF">PPENT_87.1.T1020018</name>
</gene>
<sequence length="366" mass="43589">MAKLYHNLNQINRDKVDFRELKQKFININYSNISINGEIQLKLINQSVKQSGRCNAIVFDSSGSIMVSTEKNYIIKVWKFQNGKIKLITNLQGHTRHIQCLVYSKKQNSFISGAGDKTIRCWQQVDQFNWISSQAYQQHKDYVRCIILNQNEDLLFSGSTDRSIKVWKINLNKNKLKYLYSLYKHDDIVNALNLNQSETQLVSCAYNKYQIIIWENGEYNKFEFKYIIKQSIQDYGFKVQFIKDNQFIWLTGGQEIDKLFVFELIDGIFQENQDKTIQLLKNNSTIDEYRFPILYNKEMNLIVVRHKTYIYIIRQTNYEKLKIVDFLNCYTDDIYGMITNNAKYLVYWDKKNQAYSTYELLNKQKL</sequence>
<dbReference type="SMART" id="SM00320">
    <property type="entry name" value="WD40"/>
    <property type="match status" value="4"/>
</dbReference>
<accession>A0A8S1WS18</accession>
<evidence type="ECO:0000313" key="3">
    <source>
        <dbReference type="Proteomes" id="UP000689195"/>
    </source>
</evidence>
<name>A0A8S1WS18_9CILI</name>
<dbReference type="PROSITE" id="PS50082">
    <property type="entry name" value="WD_REPEATS_2"/>
    <property type="match status" value="2"/>
</dbReference>
<dbReference type="PANTHER" id="PTHR19920">
    <property type="entry name" value="WD40 PROTEIN CIAO1"/>
    <property type="match status" value="1"/>
</dbReference>
<dbReference type="Proteomes" id="UP000689195">
    <property type="component" value="Unassembled WGS sequence"/>
</dbReference>
<feature type="repeat" description="WD" evidence="1">
    <location>
        <begin position="136"/>
        <end position="177"/>
    </location>
</feature>
<dbReference type="AlphaFoldDB" id="A0A8S1WS18"/>
<dbReference type="EMBL" id="CAJJDO010000102">
    <property type="protein sequence ID" value="CAD8192523.1"/>
    <property type="molecule type" value="Genomic_DNA"/>
</dbReference>
<comment type="caution">
    <text evidence="2">The sequence shown here is derived from an EMBL/GenBank/DDBJ whole genome shotgun (WGS) entry which is preliminary data.</text>
</comment>
<evidence type="ECO:0008006" key="4">
    <source>
        <dbReference type="Google" id="ProtNLM"/>
    </source>
</evidence>
<dbReference type="GO" id="GO:0097361">
    <property type="term" value="C:cytosolic [4Fe-4S] assembly targeting complex"/>
    <property type="evidence" value="ECO:0007669"/>
    <property type="project" value="TreeGrafter"/>
</dbReference>
<keyword evidence="1" id="KW-0853">WD repeat</keyword>
<dbReference type="PANTHER" id="PTHR19920:SF0">
    <property type="entry name" value="CYTOSOLIC IRON-SULFUR PROTEIN ASSEMBLY PROTEIN CIAO1-RELATED"/>
    <property type="match status" value="1"/>
</dbReference>
<dbReference type="OrthoDB" id="307517at2759"/>
<dbReference type="InterPro" id="IPR001680">
    <property type="entry name" value="WD40_rpt"/>
</dbReference>
<evidence type="ECO:0000256" key="1">
    <source>
        <dbReference type="PROSITE-ProRule" id="PRU00221"/>
    </source>
</evidence>
<dbReference type="GO" id="GO:0016226">
    <property type="term" value="P:iron-sulfur cluster assembly"/>
    <property type="evidence" value="ECO:0007669"/>
    <property type="project" value="TreeGrafter"/>
</dbReference>